<sequence>MSDLIDFDKLKSLVKDAVKTTFTNLQGIHQPDELLGYALCTDDSVMTLYHVAMTQQWLSLDDNTEFEFSPVEWDLSDRDVHFKGIATLLAARLELEDAKLYENYLEEIINPIINAFVLALLELRQEGVFAKNVFLSVLSTDPSEHMLELESTANRKLNSTELLNRFNDWHARFG</sequence>
<dbReference type="EMBL" id="WEIA01000001">
    <property type="protein sequence ID" value="NLR20050.1"/>
    <property type="molecule type" value="Genomic_DNA"/>
</dbReference>
<reference evidence="1" key="1">
    <citation type="submission" date="2019-10" db="EMBL/GenBank/DDBJ databases">
        <authorList>
            <person name="Paulsen S."/>
        </authorList>
    </citation>
    <scope>NUCLEOTIDE SEQUENCE</scope>
    <source>
        <strain evidence="1">LMG 19692</strain>
    </source>
</reference>
<dbReference type="AlphaFoldDB" id="A0A8I2H089"/>
<keyword evidence="4" id="KW-1185">Reference proteome</keyword>
<accession>A0A8I2H089</accession>
<organism evidence="1 3">
    <name type="scientific">Pseudoalteromonas maricaloris</name>
    <dbReference type="NCBI Taxonomy" id="184924"/>
    <lineage>
        <taxon>Bacteria</taxon>
        <taxon>Pseudomonadati</taxon>
        <taxon>Pseudomonadota</taxon>
        <taxon>Gammaproteobacteria</taxon>
        <taxon>Alteromonadales</taxon>
        <taxon>Pseudoalteromonadaceae</taxon>
        <taxon>Pseudoalteromonas</taxon>
    </lineage>
</organism>
<gene>
    <name evidence="1" type="ORF">F9Y85_01665</name>
    <name evidence="2" type="ORF">R5H13_11895</name>
</gene>
<dbReference type="RefSeq" id="WP_039497197.1">
    <property type="nucleotide sequence ID" value="NZ_CBCSDF010000003.1"/>
</dbReference>
<evidence type="ECO:0000313" key="4">
    <source>
        <dbReference type="Proteomes" id="UP001304419"/>
    </source>
</evidence>
<protein>
    <submittedName>
        <fullName evidence="1">DUF4303 domain-containing protein</fullName>
    </submittedName>
</protein>
<dbReference type="InterPro" id="IPR025409">
    <property type="entry name" value="DUF4303"/>
</dbReference>
<evidence type="ECO:0000313" key="2">
    <source>
        <dbReference type="EMBL" id="WOX27363.1"/>
    </source>
</evidence>
<dbReference type="Pfam" id="PF14136">
    <property type="entry name" value="DUF4303"/>
    <property type="match status" value="1"/>
</dbReference>
<evidence type="ECO:0000313" key="3">
    <source>
        <dbReference type="Proteomes" id="UP000646877"/>
    </source>
</evidence>
<name>A0A8I2H089_9GAMM</name>
<reference evidence="2 4" key="2">
    <citation type="submission" date="2023-10" db="EMBL/GenBank/DDBJ databases">
        <title>To unveil natural product biosynthetic capacity in Pseudoalteromonas.</title>
        <authorList>
            <person name="Wang J."/>
        </authorList>
    </citation>
    <scope>NUCLEOTIDE SEQUENCE [LARGE SCALE GENOMIC DNA]</scope>
    <source>
        <strain evidence="2 4">DSM 15914</strain>
    </source>
</reference>
<dbReference type="EMBL" id="CP137578">
    <property type="protein sequence ID" value="WOX27363.1"/>
    <property type="molecule type" value="Genomic_DNA"/>
</dbReference>
<dbReference type="Proteomes" id="UP000646877">
    <property type="component" value="Unassembled WGS sequence"/>
</dbReference>
<evidence type="ECO:0000313" key="1">
    <source>
        <dbReference type="EMBL" id="NLR20050.1"/>
    </source>
</evidence>
<proteinExistence type="predicted"/>
<dbReference type="Proteomes" id="UP001304419">
    <property type="component" value="Chromosome 1"/>
</dbReference>